<dbReference type="Proteomes" id="UP001190700">
    <property type="component" value="Unassembled WGS sequence"/>
</dbReference>
<evidence type="ECO:0000313" key="2">
    <source>
        <dbReference type="Proteomes" id="UP001190700"/>
    </source>
</evidence>
<proteinExistence type="predicted"/>
<name>A0AAE0GI02_9CHLO</name>
<reference evidence="1 2" key="1">
    <citation type="journal article" date="2015" name="Genome Biol. Evol.">
        <title>Comparative Genomics of a Bacterivorous Green Alga Reveals Evolutionary Causalities and Consequences of Phago-Mixotrophic Mode of Nutrition.</title>
        <authorList>
            <person name="Burns J.A."/>
            <person name="Paasch A."/>
            <person name="Narechania A."/>
            <person name="Kim E."/>
        </authorList>
    </citation>
    <scope>NUCLEOTIDE SEQUENCE [LARGE SCALE GENOMIC DNA]</scope>
    <source>
        <strain evidence="1 2">PLY_AMNH</strain>
    </source>
</reference>
<keyword evidence="2" id="KW-1185">Reference proteome</keyword>
<accession>A0AAE0GI02</accession>
<dbReference type="AlphaFoldDB" id="A0AAE0GI02"/>
<dbReference type="EMBL" id="LGRX02005494">
    <property type="protein sequence ID" value="KAK3278368.1"/>
    <property type="molecule type" value="Genomic_DNA"/>
</dbReference>
<dbReference type="SUPFAM" id="SSF48371">
    <property type="entry name" value="ARM repeat"/>
    <property type="match status" value="1"/>
</dbReference>
<dbReference type="InterPro" id="IPR011989">
    <property type="entry name" value="ARM-like"/>
</dbReference>
<sequence>VMADLCQDPEFLENIGDTGLCFLAEQLRKLSMSQREEVETIAVLTIMNIATQPRFLAVPLGILYPLVHTIRCQLDLEDNPRRQVAGEVLNNLAQSDRLDELPKEVMHMLLGALSVNLASAEETTAEYASKITRTLVSRMDDTDSGDRVVQQTILETLTDQMKNGTQDQILQAVKGVERLASSLVVGSVAEELIERTAFRLVEFMSPSLDNAKLCSAATKALGALALSSDGQKMQQAVLHITLQHLFRVFLTAQEHESRTALVTIANLLRCDDWQNPLARHISSPQMDTRKFMSTVCEMLHGDEMYLVEAANTILDNMVVQIGLPEPMEELFVNGMAQCVHDSMGHGLPTEVEDLAATYAVNLIEKAVVGKGIQWFNALPDKTINNWFSAILAHTHLETVFGTKVLEMYKVQMKTLDGQYRMFNLLAGECVPRGEKR</sequence>
<dbReference type="InterPro" id="IPR016024">
    <property type="entry name" value="ARM-type_fold"/>
</dbReference>
<gene>
    <name evidence="1" type="ORF">CYMTET_13682</name>
</gene>
<evidence type="ECO:0000313" key="1">
    <source>
        <dbReference type="EMBL" id="KAK3278368.1"/>
    </source>
</evidence>
<dbReference type="Gene3D" id="1.25.10.10">
    <property type="entry name" value="Leucine-rich Repeat Variant"/>
    <property type="match status" value="1"/>
</dbReference>
<protein>
    <submittedName>
        <fullName evidence="1">Uncharacterized protein</fullName>
    </submittedName>
</protein>
<feature type="non-terminal residue" evidence="1">
    <location>
        <position position="1"/>
    </location>
</feature>
<organism evidence="1 2">
    <name type="scientific">Cymbomonas tetramitiformis</name>
    <dbReference type="NCBI Taxonomy" id="36881"/>
    <lineage>
        <taxon>Eukaryota</taxon>
        <taxon>Viridiplantae</taxon>
        <taxon>Chlorophyta</taxon>
        <taxon>Pyramimonadophyceae</taxon>
        <taxon>Pyramimonadales</taxon>
        <taxon>Pyramimonadaceae</taxon>
        <taxon>Cymbomonas</taxon>
    </lineage>
</organism>
<comment type="caution">
    <text evidence="1">The sequence shown here is derived from an EMBL/GenBank/DDBJ whole genome shotgun (WGS) entry which is preliminary data.</text>
</comment>